<evidence type="ECO:0000256" key="3">
    <source>
        <dbReference type="ARBA" id="ARBA00022801"/>
    </source>
</evidence>
<evidence type="ECO:0000256" key="4">
    <source>
        <dbReference type="ARBA" id="ARBA00022960"/>
    </source>
</evidence>
<dbReference type="PRINTS" id="PR00725">
    <property type="entry name" value="DADACBPTASE1"/>
</dbReference>
<dbReference type="EMBL" id="BMDI01000002">
    <property type="protein sequence ID" value="GGI20690.1"/>
    <property type="molecule type" value="Genomic_DNA"/>
</dbReference>
<feature type="compositionally biased region" description="Low complexity" evidence="10">
    <location>
        <begin position="36"/>
        <end position="96"/>
    </location>
</feature>
<feature type="active site" evidence="7">
    <location>
        <position position="246"/>
    </location>
</feature>
<dbReference type="PANTHER" id="PTHR21581:SF26">
    <property type="entry name" value="D-ALANYL-D-ALANINE ENDOPEPTIDASE"/>
    <property type="match status" value="1"/>
</dbReference>
<dbReference type="InterPro" id="IPR018044">
    <property type="entry name" value="Peptidase_S11"/>
</dbReference>
<evidence type="ECO:0000256" key="8">
    <source>
        <dbReference type="PIRSR" id="PIRSR618044-2"/>
    </source>
</evidence>
<feature type="active site" description="Proton acceptor" evidence="7">
    <location>
        <position position="192"/>
    </location>
</feature>
<sequence>MYTDFGEPLMLKSALGMFFSLMIAFVPAAHAKDAKTTSSKKTTASPTAKKSTAATTKTASSSKTSSKTAASSKKPVASKTASSKASKSNAQKTAASGKSKSSQTASLNSKEKLVKKSVVVNGKKQTVYDRVAKPAVPIVPPVMTAGDLAGLNLTRDPLALASNVALVMDQSSSDVLFEKNANVTLPIASITKLMTALVVVESRQDMHEMLEVTSEDIDREKNSSSRLRVGSRLSRANMLHIALMSSENRAASALGRHYPGGIKAFVAAMNAKAKELGMSGTHYVDSTGLSSSNVATARDLAKLVAAASHHPVLCQYSTDTKYVVEPGGHSLQYANSNRLVNNPDWEIGLQKTGYISEAGRCLVMQASINGRQIVMIFLDSKGKYSRLGDAQRIRKWLEETQPQNASRKVRTIES</sequence>
<dbReference type="InterPro" id="IPR012338">
    <property type="entry name" value="Beta-lactam/transpept-like"/>
</dbReference>
<evidence type="ECO:0000256" key="9">
    <source>
        <dbReference type="RuleBase" id="RU004016"/>
    </source>
</evidence>
<protein>
    <submittedName>
        <fullName evidence="13">D-alanyl-D-alanine endopeptidase</fullName>
    </submittedName>
</protein>
<organism evidence="13 14">
    <name type="scientific">Oxalicibacterium faecigallinarum</name>
    <dbReference type="NCBI Taxonomy" id="573741"/>
    <lineage>
        <taxon>Bacteria</taxon>
        <taxon>Pseudomonadati</taxon>
        <taxon>Pseudomonadota</taxon>
        <taxon>Betaproteobacteria</taxon>
        <taxon>Burkholderiales</taxon>
        <taxon>Oxalobacteraceae</taxon>
        <taxon>Oxalicibacterium</taxon>
    </lineage>
</organism>
<evidence type="ECO:0000256" key="7">
    <source>
        <dbReference type="PIRSR" id="PIRSR618044-1"/>
    </source>
</evidence>
<dbReference type="GO" id="GO:0009252">
    <property type="term" value="P:peptidoglycan biosynthetic process"/>
    <property type="evidence" value="ECO:0007669"/>
    <property type="project" value="UniProtKB-KW"/>
</dbReference>
<feature type="chain" id="PRO_5035181320" evidence="11">
    <location>
        <begin position="32"/>
        <end position="414"/>
    </location>
</feature>
<dbReference type="GO" id="GO:0071555">
    <property type="term" value="P:cell wall organization"/>
    <property type="evidence" value="ECO:0007669"/>
    <property type="project" value="UniProtKB-KW"/>
</dbReference>
<feature type="binding site" evidence="8">
    <location>
        <position position="351"/>
    </location>
    <ligand>
        <name>substrate</name>
    </ligand>
</feature>
<dbReference type="GO" id="GO:0009002">
    <property type="term" value="F:serine-type D-Ala-D-Ala carboxypeptidase activity"/>
    <property type="evidence" value="ECO:0007669"/>
    <property type="project" value="InterPro"/>
</dbReference>
<comment type="caution">
    <text evidence="13">The sequence shown here is derived from an EMBL/GenBank/DDBJ whole genome shotgun (WGS) entry which is preliminary data.</text>
</comment>
<keyword evidence="6" id="KW-0961">Cell wall biogenesis/degradation</keyword>
<evidence type="ECO:0000313" key="14">
    <source>
        <dbReference type="Proteomes" id="UP000642180"/>
    </source>
</evidence>
<accession>A0A8J3AVD1</accession>
<feature type="domain" description="Peptidase S11 D-alanyl-D-alanine carboxypeptidase A N-terminal" evidence="12">
    <location>
        <begin position="157"/>
        <end position="381"/>
    </location>
</feature>
<gene>
    <name evidence="13" type="ORF">GCM10008066_25290</name>
</gene>
<dbReference type="SUPFAM" id="SSF56601">
    <property type="entry name" value="beta-lactamase/transpeptidase-like"/>
    <property type="match status" value="1"/>
</dbReference>
<evidence type="ECO:0000256" key="5">
    <source>
        <dbReference type="ARBA" id="ARBA00022984"/>
    </source>
</evidence>
<dbReference type="GO" id="GO:0006508">
    <property type="term" value="P:proteolysis"/>
    <property type="evidence" value="ECO:0007669"/>
    <property type="project" value="InterPro"/>
</dbReference>
<dbReference type="InterPro" id="IPR001967">
    <property type="entry name" value="Peptidase_S11_N"/>
</dbReference>
<name>A0A8J3AVD1_9BURK</name>
<evidence type="ECO:0000256" key="2">
    <source>
        <dbReference type="ARBA" id="ARBA00022729"/>
    </source>
</evidence>
<evidence type="ECO:0000256" key="10">
    <source>
        <dbReference type="SAM" id="MobiDB-lite"/>
    </source>
</evidence>
<dbReference type="GO" id="GO:0008360">
    <property type="term" value="P:regulation of cell shape"/>
    <property type="evidence" value="ECO:0007669"/>
    <property type="project" value="UniProtKB-KW"/>
</dbReference>
<evidence type="ECO:0000256" key="1">
    <source>
        <dbReference type="ARBA" id="ARBA00007164"/>
    </source>
</evidence>
<feature type="region of interest" description="Disordered" evidence="10">
    <location>
        <begin position="34"/>
        <end position="108"/>
    </location>
</feature>
<dbReference type="PANTHER" id="PTHR21581">
    <property type="entry name" value="D-ALANYL-D-ALANINE CARBOXYPEPTIDASE"/>
    <property type="match status" value="1"/>
</dbReference>
<keyword evidence="5" id="KW-0573">Peptidoglycan synthesis</keyword>
<dbReference type="Pfam" id="PF00768">
    <property type="entry name" value="Peptidase_S11"/>
    <property type="match status" value="1"/>
</dbReference>
<keyword evidence="14" id="KW-1185">Reference proteome</keyword>
<dbReference type="Gene3D" id="3.40.710.10">
    <property type="entry name" value="DD-peptidase/beta-lactamase superfamily"/>
    <property type="match status" value="1"/>
</dbReference>
<dbReference type="Proteomes" id="UP000642180">
    <property type="component" value="Unassembled WGS sequence"/>
</dbReference>
<proteinExistence type="inferred from homology"/>
<evidence type="ECO:0000313" key="13">
    <source>
        <dbReference type="EMBL" id="GGI20690.1"/>
    </source>
</evidence>
<comment type="similarity">
    <text evidence="1 9">Belongs to the peptidase S11 family.</text>
</comment>
<feature type="active site" description="Acyl-ester intermediate" evidence="7">
    <location>
        <position position="189"/>
    </location>
</feature>
<dbReference type="AlphaFoldDB" id="A0A8J3AVD1"/>
<evidence type="ECO:0000256" key="6">
    <source>
        <dbReference type="ARBA" id="ARBA00023316"/>
    </source>
</evidence>
<keyword evidence="3" id="KW-0378">Hydrolase</keyword>
<keyword evidence="4" id="KW-0133">Cell shape</keyword>
<keyword evidence="2 11" id="KW-0732">Signal</keyword>
<feature type="signal peptide" evidence="11">
    <location>
        <begin position="1"/>
        <end position="31"/>
    </location>
</feature>
<dbReference type="NCBIfam" id="NF008668">
    <property type="entry name" value="PRK11669.1"/>
    <property type="match status" value="1"/>
</dbReference>
<evidence type="ECO:0000259" key="12">
    <source>
        <dbReference type="Pfam" id="PF00768"/>
    </source>
</evidence>
<evidence type="ECO:0000256" key="11">
    <source>
        <dbReference type="SAM" id="SignalP"/>
    </source>
</evidence>
<reference evidence="14" key="1">
    <citation type="journal article" date="2019" name="Int. J. Syst. Evol. Microbiol.">
        <title>The Global Catalogue of Microorganisms (GCM) 10K type strain sequencing project: providing services to taxonomists for standard genome sequencing and annotation.</title>
        <authorList>
            <consortium name="The Broad Institute Genomics Platform"/>
            <consortium name="The Broad Institute Genome Sequencing Center for Infectious Disease"/>
            <person name="Wu L."/>
            <person name="Ma J."/>
        </authorList>
    </citation>
    <scope>NUCLEOTIDE SEQUENCE [LARGE SCALE GENOMIC DNA]</scope>
    <source>
        <strain evidence="14">CCM 2767</strain>
    </source>
</reference>